<gene>
    <name evidence="1" type="ORF">CCR94_24045</name>
</gene>
<dbReference type="GO" id="GO:0007165">
    <property type="term" value="P:signal transduction"/>
    <property type="evidence" value="ECO:0007669"/>
    <property type="project" value="InterPro"/>
</dbReference>
<dbReference type="InterPro" id="IPR039315">
    <property type="entry name" value="CheW"/>
</dbReference>
<dbReference type="OrthoDB" id="9794382at2"/>
<dbReference type="InterPro" id="IPR002545">
    <property type="entry name" value="CheW-lke_dom"/>
</dbReference>
<dbReference type="InterPro" id="IPR036061">
    <property type="entry name" value="CheW-like_dom_sf"/>
</dbReference>
<dbReference type="Pfam" id="PF01584">
    <property type="entry name" value="CheW"/>
    <property type="match status" value="1"/>
</dbReference>
<reference evidence="1 2" key="1">
    <citation type="journal article" date="2018" name="Arch. Microbiol.">
        <title>New insights into the metabolic potential of the phototrophic purple bacterium Rhodopila globiformis DSM 161(T) from its draft genome sequence and evidence for a vanadium-dependent nitrogenase.</title>
        <authorList>
            <person name="Imhoff J.F."/>
            <person name="Rahn T."/>
            <person name="Kunzel S."/>
            <person name="Neulinger S.C."/>
        </authorList>
    </citation>
    <scope>NUCLEOTIDE SEQUENCE [LARGE SCALE GENOMIC DNA]</scope>
    <source>
        <strain evidence="1 2">DSM 16996</strain>
    </source>
</reference>
<dbReference type="GO" id="GO:0006935">
    <property type="term" value="P:chemotaxis"/>
    <property type="evidence" value="ECO:0007669"/>
    <property type="project" value="InterPro"/>
</dbReference>
<dbReference type="Gene3D" id="2.40.50.180">
    <property type="entry name" value="CheA-289, Domain 4"/>
    <property type="match status" value="1"/>
</dbReference>
<dbReference type="SUPFAM" id="SSF50341">
    <property type="entry name" value="CheW-like"/>
    <property type="match status" value="1"/>
</dbReference>
<dbReference type="Gene3D" id="2.30.30.40">
    <property type="entry name" value="SH3 Domains"/>
    <property type="match status" value="1"/>
</dbReference>
<accession>A0A2S6MU08</accession>
<comment type="caution">
    <text evidence="1">The sequence shown here is derived from an EMBL/GenBank/DDBJ whole genome shotgun (WGS) entry which is preliminary data.</text>
</comment>
<dbReference type="EMBL" id="NHSJ01000140">
    <property type="protein sequence ID" value="PPQ25845.1"/>
    <property type="molecule type" value="Genomic_DNA"/>
</dbReference>
<dbReference type="Proteomes" id="UP000239089">
    <property type="component" value="Unassembled WGS sequence"/>
</dbReference>
<organism evidence="1 2">
    <name type="scientific">Rhodoblastus sphagnicola</name>
    <dbReference type="NCBI Taxonomy" id="333368"/>
    <lineage>
        <taxon>Bacteria</taxon>
        <taxon>Pseudomonadati</taxon>
        <taxon>Pseudomonadota</taxon>
        <taxon>Alphaproteobacteria</taxon>
        <taxon>Hyphomicrobiales</taxon>
        <taxon>Rhodoblastaceae</taxon>
        <taxon>Rhodoblastus</taxon>
    </lineage>
</organism>
<dbReference type="CDD" id="cd00732">
    <property type="entry name" value="CheW"/>
    <property type="match status" value="1"/>
</dbReference>
<name>A0A2S6MU08_9HYPH</name>
<dbReference type="PROSITE" id="PS50851">
    <property type="entry name" value="CHEW"/>
    <property type="match status" value="1"/>
</dbReference>
<evidence type="ECO:0000313" key="1">
    <source>
        <dbReference type="EMBL" id="PPQ25845.1"/>
    </source>
</evidence>
<protein>
    <submittedName>
        <fullName evidence="1">Chemotaxis protein CheW</fullName>
    </submittedName>
</protein>
<keyword evidence="2" id="KW-1185">Reference proteome</keyword>
<dbReference type="AlphaFoldDB" id="A0A2S6MU08"/>
<dbReference type="RefSeq" id="WP_104510817.1">
    <property type="nucleotide sequence ID" value="NZ_JACIGC010000017.1"/>
</dbReference>
<sequence length="155" mass="16792">MIEHNDNSAGVSKEFIVFRLGAMEFAIDIMAVREIRGWTPATALPHAPSYVRGVINLRGAVLPIVDLAERLGFPPIEISARRVVIVVQIGSRLVGLLVDAVSDILSQPSETIQPIPDVASEVVKLYVQGVFAFDDRMVGLIRLDHLTPPSIGEAA</sequence>
<evidence type="ECO:0000313" key="2">
    <source>
        <dbReference type="Proteomes" id="UP000239089"/>
    </source>
</evidence>
<proteinExistence type="predicted"/>
<dbReference type="PANTHER" id="PTHR22617:SF23">
    <property type="entry name" value="CHEMOTAXIS PROTEIN CHEW"/>
    <property type="match status" value="1"/>
</dbReference>
<dbReference type="SMART" id="SM00260">
    <property type="entry name" value="CheW"/>
    <property type="match status" value="1"/>
</dbReference>
<dbReference type="GO" id="GO:0005829">
    <property type="term" value="C:cytosol"/>
    <property type="evidence" value="ECO:0007669"/>
    <property type="project" value="TreeGrafter"/>
</dbReference>
<dbReference type="PANTHER" id="PTHR22617">
    <property type="entry name" value="CHEMOTAXIS SENSOR HISTIDINE KINASE-RELATED"/>
    <property type="match status" value="1"/>
</dbReference>